<sequence length="157" mass="16872">MSVETVRAHLEAFGRQNDILESSESSATVAQAAAAFGIEPERIAKTLSFRAEGDACTLIVMAGDARTDNALFKTRFGRKSSMVREADVERLTGHQVGGVCPFANPTTAEVWLDTSLQRFDVVYPAAGSANSAIKLTPEELLEISGARGWVTVSRIPE</sequence>
<dbReference type="EMBL" id="JX649882">
    <property type="protein sequence ID" value="AGC71799.1"/>
    <property type="molecule type" value="Genomic_DNA"/>
</dbReference>
<dbReference type="InterPro" id="IPR036754">
    <property type="entry name" value="YbaK/aa-tRNA-synt-asso_dom_sf"/>
</dbReference>
<feature type="domain" description="YbaK/aminoacyl-tRNA synthetase-associated" evidence="1">
    <location>
        <begin position="24"/>
        <end position="142"/>
    </location>
</feature>
<accession>L7VW75</accession>
<dbReference type="PANTHER" id="PTHR30411">
    <property type="entry name" value="CYTOPLASMIC PROTEIN"/>
    <property type="match status" value="1"/>
</dbReference>
<name>L7VW75_9BACT</name>
<dbReference type="Gene3D" id="3.90.960.10">
    <property type="entry name" value="YbaK/aminoacyl-tRNA synthetase-associated domain"/>
    <property type="match status" value="1"/>
</dbReference>
<dbReference type="InterPro" id="IPR007214">
    <property type="entry name" value="YbaK/aa-tRNA-synth-assoc-dom"/>
</dbReference>
<evidence type="ECO:0000313" key="2">
    <source>
        <dbReference type="EMBL" id="AGC71799.1"/>
    </source>
</evidence>
<dbReference type="AlphaFoldDB" id="L7VW75"/>
<dbReference type="PANTHER" id="PTHR30411:SF1">
    <property type="entry name" value="CYTOPLASMIC PROTEIN"/>
    <property type="match status" value="1"/>
</dbReference>
<proteinExistence type="predicted"/>
<organism evidence="2">
    <name type="scientific">uncultured bacterium A1Q1_fos_2116</name>
    <dbReference type="NCBI Taxonomy" id="1256564"/>
    <lineage>
        <taxon>Bacteria</taxon>
        <taxon>environmental samples</taxon>
    </lineage>
</organism>
<dbReference type="SUPFAM" id="SSF55826">
    <property type="entry name" value="YbaK/ProRS associated domain"/>
    <property type="match status" value="1"/>
</dbReference>
<dbReference type="Pfam" id="PF04073">
    <property type="entry name" value="tRNA_edit"/>
    <property type="match status" value="1"/>
</dbReference>
<dbReference type="GO" id="GO:0002161">
    <property type="term" value="F:aminoacyl-tRNA deacylase activity"/>
    <property type="evidence" value="ECO:0007669"/>
    <property type="project" value="InterPro"/>
</dbReference>
<protein>
    <submittedName>
        <fullName evidence="2">tRNA proofreading protein STM4549</fullName>
    </submittedName>
</protein>
<reference evidence="2" key="1">
    <citation type="submission" date="2012-09" db="EMBL/GenBank/DDBJ databases">
        <title>Metagenomic Characterization of a Microbial Community in Wastewater Detects High Levels of Antibiotic Resistance.</title>
        <authorList>
            <person name="Abrams M."/>
            <person name="Caldwell A."/>
            <person name="Vandaei E."/>
            <person name="Lee W."/>
            <person name="Perrott J."/>
            <person name="Khan S.Y."/>
            <person name="Ta J."/>
            <person name="Romero D."/>
            <person name="Nguyen V."/>
            <person name="Pourmand N."/>
            <person name="Ouverney C.C."/>
        </authorList>
    </citation>
    <scope>NUCLEOTIDE SEQUENCE</scope>
</reference>
<evidence type="ECO:0000259" key="1">
    <source>
        <dbReference type="Pfam" id="PF04073"/>
    </source>
</evidence>
<dbReference type="CDD" id="cd04333">
    <property type="entry name" value="ProX_deacylase"/>
    <property type="match status" value="1"/>
</dbReference>